<feature type="region of interest" description="Disordered" evidence="1">
    <location>
        <begin position="1"/>
        <end position="49"/>
    </location>
</feature>
<accession>A0A4R0PL19</accession>
<organism evidence="2 3">
    <name type="scientific">Oricola cellulosilytica</name>
    <dbReference type="NCBI Taxonomy" id="1429082"/>
    <lineage>
        <taxon>Bacteria</taxon>
        <taxon>Pseudomonadati</taxon>
        <taxon>Pseudomonadota</taxon>
        <taxon>Alphaproteobacteria</taxon>
        <taxon>Hyphomicrobiales</taxon>
        <taxon>Ahrensiaceae</taxon>
        <taxon>Oricola</taxon>
    </lineage>
</organism>
<dbReference type="AlphaFoldDB" id="A0A4R0PL19"/>
<protein>
    <recommendedName>
        <fullName evidence="4">Flagellar assembly protein FliH/Type III secretion system HrpE domain-containing protein</fullName>
    </recommendedName>
</protein>
<evidence type="ECO:0008006" key="4">
    <source>
        <dbReference type="Google" id="ProtNLM"/>
    </source>
</evidence>
<evidence type="ECO:0000313" key="3">
    <source>
        <dbReference type="Proteomes" id="UP000291301"/>
    </source>
</evidence>
<gene>
    <name evidence="2" type="ORF">E0D97_01895</name>
</gene>
<name>A0A4R0PL19_9HYPH</name>
<evidence type="ECO:0000256" key="1">
    <source>
        <dbReference type="SAM" id="MobiDB-lite"/>
    </source>
</evidence>
<proteinExistence type="predicted"/>
<dbReference type="Proteomes" id="UP000291301">
    <property type="component" value="Unassembled WGS sequence"/>
</dbReference>
<dbReference type="EMBL" id="SJST01000001">
    <property type="protein sequence ID" value="TCD16209.1"/>
    <property type="molecule type" value="Genomic_DNA"/>
</dbReference>
<comment type="caution">
    <text evidence="2">The sequence shown here is derived from an EMBL/GenBank/DDBJ whole genome shotgun (WGS) entry which is preliminary data.</text>
</comment>
<evidence type="ECO:0000313" key="2">
    <source>
        <dbReference type="EMBL" id="TCD16209.1"/>
    </source>
</evidence>
<sequence>MGISIIGHDVDHHLPGDEEPPAGSPLTEKDDSGGAALVGPADKDGSADETAAAARDGVTSSHAAVVEEMENSHNSAVSRLVSSSIPKLREEIVQSISDELAALIAGHIRAAIAERMLTAITKEIRGLLSDGAAISFELRGPEALIATFREQWSEEGVEIRTVLAESVDLVARVDQAVLATRLAEVDRLLQECAA</sequence>
<keyword evidence="3" id="KW-1185">Reference proteome</keyword>
<reference evidence="2 3" key="1">
    <citation type="journal article" date="2015" name="Antonie Van Leeuwenhoek">
        <title>Oricola cellulosilytica gen. nov., sp. nov., a cellulose-degrading bacterium of the family Phyllobacteriaceae isolated from surface seashore water, and emended descriptions of Mesorhizobium loti and Phyllobacterium myrsinacearum.</title>
        <authorList>
            <person name="Hameed A."/>
            <person name="Shahina M."/>
            <person name="Lai W.A."/>
            <person name="Lin S.Y."/>
            <person name="Young L.S."/>
            <person name="Liu Y.C."/>
            <person name="Hsu Y.H."/>
            <person name="Young C.C."/>
        </authorList>
    </citation>
    <scope>NUCLEOTIDE SEQUENCE [LARGE SCALE GENOMIC DNA]</scope>
    <source>
        <strain evidence="2 3">KCTC 52183</strain>
    </source>
</reference>